<evidence type="ECO:0000313" key="3">
    <source>
        <dbReference type="Proteomes" id="UP000280792"/>
    </source>
</evidence>
<dbReference type="PANTHER" id="PTHR37422">
    <property type="entry name" value="TEICHURONIC ACID BIOSYNTHESIS PROTEIN TUAE"/>
    <property type="match status" value="1"/>
</dbReference>
<evidence type="ECO:0008006" key="4">
    <source>
        <dbReference type="Google" id="ProtNLM"/>
    </source>
</evidence>
<feature type="transmembrane region" description="Helical" evidence="1">
    <location>
        <begin position="204"/>
        <end position="224"/>
    </location>
</feature>
<feature type="transmembrane region" description="Helical" evidence="1">
    <location>
        <begin position="21"/>
        <end position="40"/>
    </location>
</feature>
<feature type="transmembrane region" description="Helical" evidence="1">
    <location>
        <begin position="130"/>
        <end position="150"/>
    </location>
</feature>
<feature type="transmembrane region" description="Helical" evidence="1">
    <location>
        <begin position="244"/>
        <end position="262"/>
    </location>
</feature>
<dbReference type="EMBL" id="QWEZ01000002">
    <property type="protein sequence ID" value="RRJ82353.1"/>
    <property type="molecule type" value="Genomic_DNA"/>
</dbReference>
<feature type="transmembrane region" description="Helical" evidence="1">
    <location>
        <begin position="75"/>
        <end position="95"/>
    </location>
</feature>
<keyword evidence="1" id="KW-0472">Membrane</keyword>
<feature type="transmembrane region" description="Helical" evidence="1">
    <location>
        <begin position="46"/>
        <end position="63"/>
    </location>
</feature>
<dbReference type="Proteomes" id="UP000280792">
    <property type="component" value="Unassembled WGS sequence"/>
</dbReference>
<dbReference type="InterPro" id="IPR051533">
    <property type="entry name" value="WaaL-like"/>
</dbReference>
<comment type="caution">
    <text evidence="2">The sequence shown here is derived from an EMBL/GenBank/DDBJ whole genome shotgun (WGS) entry which is preliminary data.</text>
</comment>
<accession>A0A3P3VNE6</accession>
<evidence type="ECO:0000313" key="2">
    <source>
        <dbReference type="EMBL" id="RRJ82353.1"/>
    </source>
</evidence>
<sequence>MMQNPLTGKLGIEPGGRLEKVLGYWLAAGLLFLAVGMLLLESRNGYKNLVYLGLALPGLVLLFTPYARHLFSTPAFGMLSLYLLWVLLSCLWSPADEGIPIKRALIFALVCSGLAYLFGEQRRRFEQGALAALALGAAISLWWLIDFYGMKGFALSVRFPNGITEEYGSIYNPLLMSHQLAFLVTFATAYILLYVQSPKQRRALLVLVMPIALLMLATGSRTPLVSVPLALSMLLVGRFNRMHLPWVLLSGGGLLLLGLLNWETISQRGLSYRPEIWSGVIAQMEGYWLVGHGYEAPLQIWVEELQINFLDAHNVFLGVLYYFGLLGLGIFLLPYLRALWLARLPGREGRLLLCITAYGVLASLTDGGGLFARPNEQWFNIWLPILFIVCVDYGRTRLAADEEASPPHAENP</sequence>
<protein>
    <recommendedName>
        <fullName evidence="4">O-antigen ligase domain-containing protein</fullName>
    </recommendedName>
</protein>
<organism evidence="2 3">
    <name type="scientific">Aestuariirhabdus litorea</name>
    <dbReference type="NCBI Taxonomy" id="2528527"/>
    <lineage>
        <taxon>Bacteria</taxon>
        <taxon>Pseudomonadati</taxon>
        <taxon>Pseudomonadota</taxon>
        <taxon>Gammaproteobacteria</taxon>
        <taxon>Oceanospirillales</taxon>
        <taxon>Aestuariirhabdaceae</taxon>
        <taxon>Aestuariirhabdus</taxon>
    </lineage>
</organism>
<dbReference type="GO" id="GO:0016020">
    <property type="term" value="C:membrane"/>
    <property type="evidence" value="ECO:0007669"/>
    <property type="project" value="UniProtKB-SubCell"/>
</dbReference>
<dbReference type="AlphaFoldDB" id="A0A3P3VNE6"/>
<keyword evidence="1" id="KW-0812">Transmembrane</keyword>
<reference evidence="2 3" key="2">
    <citation type="submission" date="2018-12" db="EMBL/GenBank/DDBJ databases">
        <title>Simiduia agarivorans gen. nov., sp. nov., a marine, agarolytic bacterium isolated from shallow coastal water from Keelung, Taiwan.</title>
        <authorList>
            <person name="Shieh W.Y."/>
        </authorList>
    </citation>
    <scope>NUCLEOTIDE SEQUENCE [LARGE SCALE GENOMIC DNA]</scope>
    <source>
        <strain evidence="2 3">GTF-13</strain>
    </source>
</reference>
<proteinExistence type="predicted"/>
<gene>
    <name evidence="2" type="ORF">D0544_10735</name>
</gene>
<feature type="transmembrane region" description="Helical" evidence="1">
    <location>
        <begin position="170"/>
        <end position="192"/>
    </location>
</feature>
<evidence type="ECO:0000256" key="1">
    <source>
        <dbReference type="SAM" id="Phobius"/>
    </source>
</evidence>
<reference evidence="2 3" key="1">
    <citation type="submission" date="2018-08" db="EMBL/GenBank/DDBJ databases">
        <authorList>
            <person name="Khan S.A."/>
        </authorList>
    </citation>
    <scope>NUCLEOTIDE SEQUENCE [LARGE SCALE GENOMIC DNA]</scope>
    <source>
        <strain evidence="2 3">GTF-13</strain>
    </source>
</reference>
<dbReference type="PANTHER" id="PTHR37422:SF13">
    <property type="entry name" value="LIPOPOLYSACCHARIDE BIOSYNTHESIS PROTEIN PA4999-RELATED"/>
    <property type="match status" value="1"/>
</dbReference>
<feature type="transmembrane region" description="Helical" evidence="1">
    <location>
        <begin position="314"/>
        <end position="339"/>
    </location>
</feature>
<feature type="transmembrane region" description="Helical" evidence="1">
    <location>
        <begin position="101"/>
        <end position="118"/>
    </location>
</feature>
<name>A0A3P3VNE6_9GAMM</name>
<feature type="transmembrane region" description="Helical" evidence="1">
    <location>
        <begin position="351"/>
        <end position="372"/>
    </location>
</feature>
<keyword evidence="3" id="KW-1185">Reference proteome</keyword>
<keyword evidence="1" id="KW-1133">Transmembrane helix</keyword>
<dbReference type="RefSeq" id="WP_125016063.1">
    <property type="nucleotide sequence ID" value="NZ_QWEZ01000002.1"/>
</dbReference>